<dbReference type="SUPFAM" id="SSF52025">
    <property type="entry name" value="PA domain"/>
    <property type="match status" value="1"/>
</dbReference>
<evidence type="ECO:0000256" key="10">
    <source>
        <dbReference type="SAM" id="Phobius"/>
    </source>
</evidence>
<evidence type="ECO:0000256" key="11">
    <source>
        <dbReference type="SAM" id="SignalP"/>
    </source>
</evidence>
<dbReference type="SUPFAM" id="SSF57850">
    <property type="entry name" value="RING/U-box"/>
    <property type="match status" value="1"/>
</dbReference>
<organism evidence="13 14">
    <name type="scientific">Huso huso</name>
    <name type="common">Beluga</name>
    <name type="synonym">Acipenser huso</name>
    <dbReference type="NCBI Taxonomy" id="61971"/>
    <lineage>
        <taxon>Eukaryota</taxon>
        <taxon>Metazoa</taxon>
        <taxon>Chordata</taxon>
        <taxon>Craniata</taxon>
        <taxon>Vertebrata</taxon>
        <taxon>Euteleostomi</taxon>
        <taxon>Actinopterygii</taxon>
        <taxon>Chondrostei</taxon>
        <taxon>Acipenseriformes</taxon>
        <taxon>Acipenseridae</taxon>
        <taxon>Huso</taxon>
    </lineage>
</organism>
<dbReference type="CDD" id="cd16802">
    <property type="entry name" value="RING-H2_RNF128-like"/>
    <property type="match status" value="1"/>
</dbReference>
<keyword evidence="3" id="KW-0479">Metal-binding</keyword>
<keyword evidence="5" id="KW-0862">Zinc</keyword>
<evidence type="ECO:0000313" key="14">
    <source>
        <dbReference type="Proteomes" id="UP001369086"/>
    </source>
</evidence>
<evidence type="ECO:0000256" key="1">
    <source>
        <dbReference type="ARBA" id="ARBA00004370"/>
    </source>
</evidence>
<evidence type="ECO:0000256" key="7">
    <source>
        <dbReference type="ARBA" id="ARBA00023136"/>
    </source>
</evidence>
<evidence type="ECO:0000256" key="3">
    <source>
        <dbReference type="ARBA" id="ARBA00022723"/>
    </source>
</evidence>
<dbReference type="InterPro" id="IPR001841">
    <property type="entry name" value="Znf_RING"/>
</dbReference>
<dbReference type="InterPro" id="IPR046450">
    <property type="entry name" value="PA_dom_sf"/>
</dbReference>
<evidence type="ECO:0000313" key="13">
    <source>
        <dbReference type="EMBL" id="KAK6473804.1"/>
    </source>
</evidence>
<evidence type="ECO:0000256" key="2">
    <source>
        <dbReference type="ARBA" id="ARBA00022692"/>
    </source>
</evidence>
<evidence type="ECO:0000256" key="9">
    <source>
        <dbReference type="SAM" id="MobiDB-lite"/>
    </source>
</evidence>
<protein>
    <submittedName>
        <fullName evidence="13">E3 ubiquitin-protein ligase RNF128-like isoform X1</fullName>
    </submittedName>
</protein>
<dbReference type="SMART" id="SM00184">
    <property type="entry name" value="RING"/>
    <property type="match status" value="1"/>
</dbReference>
<evidence type="ECO:0000259" key="12">
    <source>
        <dbReference type="PROSITE" id="PS50089"/>
    </source>
</evidence>
<feature type="signal peptide" evidence="11">
    <location>
        <begin position="1"/>
        <end position="29"/>
    </location>
</feature>
<dbReference type="Pfam" id="PF13639">
    <property type="entry name" value="zf-RING_2"/>
    <property type="match status" value="1"/>
</dbReference>
<comment type="caution">
    <text evidence="13">The sequence shown here is derived from an EMBL/GenBank/DDBJ whole genome shotgun (WGS) entry which is preliminary data.</text>
</comment>
<evidence type="ECO:0000256" key="6">
    <source>
        <dbReference type="ARBA" id="ARBA00022989"/>
    </source>
</evidence>
<evidence type="ECO:0000256" key="8">
    <source>
        <dbReference type="PROSITE-ProRule" id="PRU00175"/>
    </source>
</evidence>
<dbReference type="Pfam" id="PF02225">
    <property type="entry name" value="PA"/>
    <property type="match status" value="1"/>
</dbReference>
<dbReference type="InterPro" id="IPR051073">
    <property type="entry name" value="ZNRF3_Arkadia_E3_ligases"/>
</dbReference>
<keyword evidence="11" id="KW-0732">Signal</keyword>
<feature type="chain" id="PRO_5047246241" evidence="11">
    <location>
        <begin position="30"/>
        <end position="403"/>
    </location>
</feature>
<feature type="compositionally biased region" description="Low complexity" evidence="9">
    <location>
        <begin position="322"/>
        <end position="337"/>
    </location>
</feature>
<dbReference type="Gene3D" id="3.30.40.10">
    <property type="entry name" value="Zinc/RING finger domain, C3HC4 (zinc finger)"/>
    <property type="match status" value="1"/>
</dbReference>
<keyword evidence="4 8" id="KW-0863">Zinc-finger</keyword>
<dbReference type="PROSITE" id="PS50089">
    <property type="entry name" value="ZF_RING_2"/>
    <property type="match status" value="1"/>
</dbReference>
<feature type="domain" description="RING-type" evidence="12">
    <location>
        <begin position="258"/>
        <end position="299"/>
    </location>
</feature>
<proteinExistence type="predicted"/>
<keyword evidence="7 10" id="KW-0472">Membrane</keyword>
<accession>A0ABR0YN00</accession>
<dbReference type="CDD" id="cd02122">
    <property type="entry name" value="PA_GRAIL_like"/>
    <property type="match status" value="1"/>
</dbReference>
<comment type="subcellular location">
    <subcellularLocation>
        <location evidence="1">Membrane</location>
    </subcellularLocation>
</comment>
<feature type="region of interest" description="Disordered" evidence="9">
    <location>
        <begin position="312"/>
        <end position="367"/>
    </location>
</feature>
<keyword evidence="14" id="KW-1185">Reference proteome</keyword>
<dbReference type="EMBL" id="JAHFZB010000027">
    <property type="protein sequence ID" value="KAK6473804.1"/>
    <property type="molecule type" value="Genomic_DNA"/>
</dbReference>
<dbReference type="Proteomes" id="UP001369086">
    <property type="component" value="Unassembled WGS sequence"/>
</dbReference>
<gene>
    <name evidence="13" type="ORF">HHUSO_G27307</name>
</gene>
<dbReference type="InterPro" id="IPR013083">
    <property type="entry name" value="Znf_RING/FYVE/PHD"/>
</dbReference>
<evidence type="ECO:0000256" key="5">
    <source>
        <dbReference type="ARBA" id="ARBA00022833"/>
    </source>
</evidence>
<evidence type="ECO:0000256" key="4">
    <source>
        <dbReference type="ARBA" id="ARBA00022771"/>
    </source>
</evidence>
<reference evidence="13 14" key="1">
    <citation type="submission" date="2021-05" db="EMBL/GenBank/DDBJ databases">
        <authorList>
            <person name="Zahm M."/>
            <person name="Klopp C."/>
            <person name="Cabau C."/>
            <person name="Kuhl H."/>
            <person name="Suciu R."/>
            <person name="Ciorpac M."/>
            <person name="Holostenco D."/>
            <person name="Gessner J."/>
            <person name="Wuertz S."/>
            <person name="Hohne C."/>
            <person name="Stock M."/>
            <person name="Gislard M."/>
            <person name="Lluch J."/>
            <person name="Milhes M."/>
            <person name="Lampietro C."/>
            <person name="Lopez Roques C."/>
            <person name="Donnadieu C."/>
            <person name="Du K."/>
            <person name="Schartl M."/>
            <person name="Guiguen Y."/>
        </authorList>
    </citation>
    <scope>NUCLEOTIDE SEQUENCE [LARGE SCALE GENOMIC DNA]</scope>
    <source>
        <strain evidence="13">Hh-F2</strain>
        <tissue evidence="13">Blood</tissue>
    </source>
</reference>
<name>A0ABR0YN00_HUSHU</name>
<feature type="transmembrane region" description="Helical" evidence="10">
    <location>
        <begin position="187"/>
        <end position="209"/>
    </location>
</feature>
<dbReference type="PANTHER" id="PTHR16200">
    <property type="entry name" value="RING ZINC FINGER"/>
    <property type="match status" value="1"/>
</dbReference>
<keyword evidence="6 10" id="KW-1133">Transmembrane helix</keyword>
<sequence length="403" mass="44980">MSFHGKRSVCCWLLLVCIFYFTCLHGSNASSLWTAYVNISFVNPQTNKTVWEDEESGLYGQNSFITSANGVVVLPDPLHGCSEHTVYDVPEYAKKKWIALVQRGNGCTFTEKITQAVFRGAVAVVIFNYPTLGNEVIEMYHPGAKDTVAIMVGNSKGMEIVQLMHSGAQVTLTIKVGKQHGPWMSHYSVFFISISFFIVTAAIVGYFIFYSARRLHTSRALNRRQKQLKADAKKAIGQLEVRTLKPGDKEIGADVDSCAVCIEVYKLNDVVRMLTCNHLFHKTCIDPWLLEHRTCPMCKCDILKALGIEQPDDEEASEPVQSVPVLSSAPESSAPLPTEDSLSETASSGYASVHEVDERVLEEENPIPANSMVRMEVLPHYDNLTFETEEDAPRYDNLQRVQT</sequence>
<dbReference type="InterPro" id="IPR003137">
    <property type="entry name" value="PA_domain"/>
</dbReference>
<dbReference type="Gene3D" id="3.50.30.30">
    <property type="match status" value="1"/>
</dbReference>
<keyword evidence="2 10" id="KW-0812">Transmembrane</keyword>